<dbReference type="Proteomes" id="UP000733379">
    <property type="component" value="Unassembled WGS sequence"/>
</dbReference>
<dbReference type="Pfam" id="PF00378">
    <property type="entry name" value="ECH_1"/>
    <property type="match status" value="1"/>
</dbReference>
<dbReference type="InterPro" id="IPR014748">
    <property type="entry name" value="Enoyl-CoA_hydra_C"/>
</dbReference>
<proteinExistence type="inferred from homology"/>
<name>A0ABS6B9Y5_9NOCA</name>
<accession>A0ABS6B9Y5</accession>
<dbReference type="InterPro" id="IPR029045">
    <property type="entry name" value="ClpP/crotonase-like_dom_sf"/>
</dbReference>
<evidence type="ECO:0000256" key="7">
    <source>
        <dbReference type="RuleBase" id="RU003707"/>
    </source>
</evidence>
<protein>
    <submittedName>
        <fullName evidence="8">Enoyl-CoA hydratase/isomerase family protein</fullName>
    </submittedName>
</protein>
<dbReference type="EMBL" id="JAHKNI010000015">
    <property type="protein sequence ID" value="MBU3066556.1"/>
    <property type="molecule type" value="Genomic_DNA"/>
</dbReference>
<dbReference type="Gene3D" id="1.10.12.10">
    <property type="entry name" value="Lyase 2-enoyl-coa Hydratase, Chain A, domain 2"/>
    <property type="match status" value="1"/>
</dbReference>
<dbReference type="PANTHER" id="PTHR11941:SF54">
    <property type="entry name" value="ENOYL-COA HYDRATASE, MITOCHONDRIAL"/>
    <property type="match status" value="1"/>
</dbReference>
<gene>
    <name evidence="8" type="ORF">KO481_34190</name>
</gene>
<keyword evidence="3" id="KW-0443">Lipid metabolism</keyword>
<evidence type="ECO:0000256" key="4">
    <source>
        <dbReference type="ARBA" id="ARBA00023239"/>
    </source>
</evidence>
<comment type="similarity">
    <text evidence="2 7">Belongs to the enoyl-CoA hydratase/isomerase family.</text>
</comment>
<keyword evidence="4" id="KW-0456">Lyase</keyword>
<dbReference type="Gene3D" id="3.90.226.10">
    <property type="entry name" value="2-enoyl-CoA Hydratase, Chain A, domain 1"/>
    <property type="match status" value="1"/>
</dbReference>
<dbReference type="RefSeq" id="WP_215922640.1">
    <property type="nucleotide sequence ID" value="NZ_JAHKNI010000015.1"/>
</dbReference>
<comment type="catalytic activity">
    <reaction evidence="6">
        <text>a 4-saturated-(3S)-3-hydroxyacyl-CoA = a (3E)-enoyl-CoA + H2O</text>
        <dbReference type="Rhea" id="RHEA:20724"/>
        <dbReference type="ChEBI" id="CHEBI:15377"/>
        <dbReference type="ChEBI" id="CHEBI:58521"/>
        <dbReference type="ChEBI" id="CHEBI:137480"/>
        <dbReference type="EC" id="4.2.1.17"/>
    </reaction>
</comment>
<evidence type="ECO:0000313" key="8">
    <source>
        <dbReference type="EMBL" id="MBU3066556.1"/>
    </source>
</evidence>
<evidence type="ECO:0000256" key="1">
    <source>
        <dbReference type="ARBA" id="ARBA00002994"/>
    </source>
</evidence>
<keyword evidence="3" id="KW-0276">Fatty acid metabolism</keyword>
<comment type="function">
    <text evidence="1">Could possibly oxidize fatty acids using specific components.</text>
</comment>
<evidence type="ECO:0000256" key="2">
    <source>
        <dbReference type="ARBA" id="ARBA00005254"/>
    </source>
</evidence>
<comment type="caution">
    <text evidence="8">The sequence shown here is derived from an EMBL/GenBank/DDBJ whole genome shotgun (WGS) entry which is preliminary data.</text>
</comment>
<evidence type="ECO:0000313" key="9">
    <source>
        <dbReference type="Proteomes" id="UP000733379"/>
    </source>
</evidence>
<evidence type="ECO:0000256" key="3">
    <source>
        <dbReference type="ARBA" id="ARBA00022832"/>
    </source>
</evidence>
<evidence type="ECO:0000256" key="5">
    <source>
        <dbReference type="ARBA" id="ARBA00023709"/>
    </source>
</evidence>
<dbReference type="SUPFAM" id="SSF52096">
    <property type="entry name" value="ClpP/crotonase"/>
    <property type="match status" value="1"/>
</dbReference>
<keyword evidence="9" id="KW-1185">Reference proteome</keyword>
<reference evidence="8 9" key="1">
    <citation type="submission" date="2021-06" db="EMBL/GenBank/DDBJ databases">
        <title>Actinomycetes sequencing.</title>
        <authorList>
            <person name="Shan Q."/>
        </authorList>
    </citation>
    <scope>NUCLEOTIDE SEQUENCE [LARGE SCALE GENOMIC DNA]</scope>
    <source>
        <strain evidence="8 9">NEAU-G5</strain>
    </source>
</reference>
<dbReference type="PANTHER" id="PTHR11941">
    <property type="entry name" value="ENOYL-COA HYDRATASE-RELATED"/>
    <property type="match status" value="1"/>
</dbReference>
<dbReference type="InterPro" id="IPR001753">
    <property type="entry name" value="Enoyl-CoA_hydra/iso"/>
</dbReference>
<comment type="catalytic activity">
    <reaction evidence="5">
        <text>a (3S)-3-hydroxyacyl-CoA = a (2E)-enoyl-CoA + H2O</text>
        <dbReference type="Rhea" id="RHEA:16105"/>
        <dbReference type="ChEBI" id="CHEBI:15377"/>
        <dbReference type="ChEBI" id="CHEBI:57318"/>
        <dbReference type="ChEBI" id="CHEBI:58856"/>
        <dbReference type="EC" id="4.2.1.17"/>
    </reaction>
</comment>
<dbReference type="InterPro" id="IPR018376">
    <property type="entry name" value="Enoyl-CoA_hyd/isom_CS"/>
</dbReference>
<dbReference type="CDD" id="cd06558">
    <property type="entry name" value="crotonase-like"/>
    <property type="match status" value="1"/>
</dbReference>
<organism evidence="8 9">
    <name type="scientific">Nocardia albiluteola</name>
    <dbReference type="NCBI Taxonomy" id="2842303"/>
    <lineage>
        <taxon>Bacteria</taxon>
        <taxon>Bacillati</taxon>
        <taxon>Actinomycetota</taxon>
        <taxon>Actinomycetes</taxon>
        <taxon>Mycobacteriales</taxon>
        <taxon>Nocardiaceae</taxon>
        <taxon>Nocardia</taxon>
    </lineage>
</organism>
<dbReference type="PROSITE" id="PS00166">
    <property type="entry name" value="ENOYL_COA_HYDRATASE"/>
    <property type="match status" value="1"/>
</dbReference>
<evidence type="ECO:0000256" key="6">
    <source>
        <dbReference type="ARBA" id="ARBA00023717"/>
    </source>
</evidence>
<sequence length="261" mass="27322">MTAHQPLTVEWRDNGVVVVTFTNPAKRNPMSAELTAHWSEAMRELRGAAELRAVVVTGAGPAFCSGADLGELGGTADADLMGARAHLSEFYRTWLSIRNLPVPTIAAVNGHAIGAGLALALACDLRYVVPTARLGVPFVQLGLHAGMATTALLPEAVGMQRARELLFTGRVISGAEAVELGIALPAGESVLDTALDTAAQIAGAAPIAVRLTKTALAAGQPSVEQALAWEALAQPVTTQTADFTEGITARREHRRPHFLGR</sequence>